<reference evidence="8 9" key="1">
    <citation type="journal article" date="2016" name="Nat. Commun.">
        <title>Thousands of microbial genomes shed light on interconnected biogeochemical processes in an aquifer system.</title>
        <authorList>
            <person name="Anantharaman K."/>
            <person name="Brown C.T."/>
            <person name="Hug L.A."/>
            <person name="Sharon I."/>
            <person name="Castelle C.J."/>
            <person name="Probst A.J."/>
            <person name="Thomas B.C."/>
            <person name="Singh A."/>
            <person name="Wilkins M.J."/>
            <person name="Karaoz U."/>
            <person name="Brodie E.L."/>
            <person name="Williams K.H."/>
            <person name="Hubbard S.S."/>
            <person name="Banfield J.F."/>
        </authorList>
    </citation>
    <scope>NUCLEOTIDE SEQUENCE [LARGE SCALE GENOMIC DNA]</scope>
</reference>
<keyword evidence="1 6" id="KW-0597">Phosphoprotein</keyword>
<dbReference type="InterPro" id="IPR001789">
    <property type="entry name" value="Sig_transdc_resp-reg_receiver"/>
</dbReference>
<gene>
    <name evidence="8" type="ORF">A3F35_02025</name>
</gene>
<dbReference type="STRING" id="1802603.A3F35_02025"/>
<dbReference type="SUPFAM" id="SSF52172">
    <property type="entry name" value="CheY-like"/>
    <property type="match status" value="1"/>
</dbReference>
<accession>A0A1G1WN19</accession>
<evidence type="ECO:0000313" key="8">
    <source>
        <dbReference type="EMBL" id="OGY29073.1"/>
    </source>
</evidence>
<dbReference type="CDD" id="cd17574">
    <property type="entry name" value="REC_OmpR"/>
    <property type="match status" value="1"/>
</dbReference>
<dbReference type="Pfam" id="PF00072">
    <property type="entry name" value="Response_reg"/>
    <property type="match status" value="1"/>
</dbReference>
<evidence type="ECO:0000313" key="9">
    <source>
        <dbReference type="Proteomes" id="UP000178068"/>
    </source>
</evidence>
<dbReference type="PANTHER" id="PTHR44591:SF3">
    <property type="entry name" value="RESPONSE REGULATORY DOMAIN-CONTAINING PROTEIN"/>
    <property type="match status" value="1"/>
</dbReference>
<dbReference type="GO" id="GO:0000160">
    <property type="term" value="P:phosphorelay signal transduction system"/>
    <property type="evidence" value="ECO:0007669"/>
    <property type="project" value="UniProtKB-KW"/>
</dbReference>
<proteinExistence type="predicted"/>
<dbReference type="Gene3D" id="3.40.50.2300">
    <property type="match status" value="1"/>
</dbReference>
<keyword evidence="2" id="KW-0902">Two-component regulatory system</keyword>
<name>A0A1G1WN19_9BACT</name>
<protein>
    <recommendedName>
        <fullName evidence="7">Response regulatory domain-containing protein</fullName>
    </recommendedName>
</protein>
<dbReference type="PANTHER" id="PTHR44591">
    <property type="entry name" value="STRESS RESPONSE REGULATOR PROTEIN 1"/>
    <property type="match status" value="1"/>
</dbReference>
<evidence type="ECO:0000256" key="2">
    <source>
        <dbReference type="ARBA" id="ARBA00023012"/>
    </source>
</evidence>
<dbReference type="PROSITE" id="PS50110">
    <property type="entry name" value="RESPONSE_REGULATORY"/>
    <property type="match status" value="1"/>
</dbReference>
<keyword evidence="5" id="KW-0804">Transcription</keyword>
<dbReference type="Proteomes" id="UP000178068">
    <property type="component" value="Unassembled WGS sequence"/>
</dbReference>
<dbReference type="GO" id="GO:0003677">
    <property type="term" value="F:DNA binding"/>
    <property type="evidence" value="ECO:0007669"/>
    <property type="project" value="UniProtKB-KW"/>
</dbReference>
<evidence type="ECO:0000256" key="6">
    <source>
        <dbReference type="PROSITE-ProRule" id="PRU00169"/>
    </source>
</evidence>
<dbReference type="SMART" id="SM00448">
    <property type="entry name" value="REC"/>
    <property type="match status" value="1"/>
</dbReference>
<dbReference type="EMBL" id="MHCZ01000042">
    <property type="protein sequence ID" value="OGY29073.1"/>
    <property type="molecule type" value="Genomic_DNA"/>
</dbReference>
<dbReference type="InterPro" id="IPR011006">
    <property type="entry name" value="CheY-like_superfamily"/>
</dbReference>
<comment type="caution">
    <text evidence="8">The sequence shown here is derived from an EMBL/GenBank/DDBJ whole genome shotgun (WGS) entry which is preliminary data.</text>
</comment>
<evidence type="ECO:0000256" key="5">
    <source>
        <dbReference type="ARBA" id="ARBA00023163"/>
    </source>
</evidence>
<feature type="domain" description="Response regulatory" evidence="7">
    <location>
        <begin position="5"/>
        <end position="121"/>
    </location>
</feature>
<keyword evidence="3" id="KW-0805">Transcription regulation</keyword>
<dbReference type="FunFam" id="3.40.50.2300:FF:000001">
    <property type="entry name" value="DNA-binding response regulator PhoB"/>
    <property type="match status" value="1"/>
</dbReference>
<evidence type="ECO:0000256" key="3">
    <source>
        <dbReference type="ARBA" id="ARBA00023015"/>
    </source>
</evidence>
<dbReference type="InterPro" id="IPR050595">
    <property type="entry name" value="Bact_response_regulator"/>
</dbReference>
<evidence type="ECO:0000256" key="4">
    <source>
        <dbReference type="ARBA" id="ARBA00023125"/>
    </source>
</evidence>
<evidence type="ECO:0000256" key="1">
    <source>
        <dbReference type="ARBA" id="ARBA00022553"/>
    </source>
</evidence>
<organism evidence="8 9">
    <name type="scientific">Candidatus Woykebacteria bacterium RIFCSPHIGHO2_12_FULL_45_10</name>
    <dbReference type="NCBI Taxonomy" id="1802603"/>
    <lineage>
        <taxon>Bacteria</taxon>
        <taxon>Candidatus Woykeibacteriota</taxon>
    </lineage>
</organism>
<sequence length="123" mass="13832">MDPKKILLVEDDNFIRELYQRELEKAGYKVSTAVNGKLALEVARSEKFDLILLDIMIPEIDGFKVLETLKGESKTRNTDVIILSNLGQDDLLNKALKIGARAYILKSSTVPSQVLQEVRSILD</sequence>
<dbReference type="AlphaFoldDB" id="A0A1G1WN19"/>
<keyword evidence="4" id="KW-0238">DNA-binding</keyword>
<evidence type="ECO:0000259" key="7">
    <source>
        <dbReference type="PROSITE" id="PS50110"/>
    </source>
</evidence>
<feature type="modified residue" description="4-aspartylphosphate" evidence="6">
    <location>
        <position position="54"/>
    </location>
</feature>